<proteinExistence type="predicted"/>
<sequence>MPAFNIHAEMNSSGFKIVMTLFVLLHTASCQVFPSDSAGGISCFQCHSVNNSDPTCHDPFNSALHPIKTSICSEGRRDHRGKFPGRYCFKIKGRRASDGVEIVVRRCSVDTLVDNTLKSHYGHFKIVSGNTTEQFFGTVSMCRFDGCNAASALSSTIWLTLGVALSLLLRATGCGF</sequence>
<accession>A0A1I8GKJ6</accession>
<organism evidence="4 5">
    <name type="scientific">Macrostomum lignano</name>
    <dbReference type="NCBI Taxonomy" id="282301"/>
    <lineage>
        <taxon>Eukaryota</taxon>
        <taxon>Metazoa</taxon>
        <taxon>Spiralia</taxon>
        <taxon>Lophotrochozoa</taxon>
        <taxon>Platyhelminthes</taxon>
        <taxon>Rhabditophora</taxon>
        <taxon>Macrostomorpha</taxon>
        <taxon>Macrostomida</taxon>
        <taxon>Macrostomidae</taxon>
        <taxon>Macrostomum</taxon>
    </lineage>
</organism>
<dbReference type="WBParaSite" id="maker-uti_cns_0002319-snap-gene-0.3-mRNA-1">
    <property type="protein sequence ID" value="maker-uti_cns_0002319-snap-gene-0.3-mRNA-1"/>
    <property type="gene ID" value="maker-uti_cns_0002319-snap-gene-0.3"/>
</dbReference>
<keyword evidence="2" id="KW-0325">Glycoprotein</keyword>
<keyword evidence="1 3" id="KW-0732">Signal</keyword>
<name>A0A1I8GKJ6_9PLAT</name>
<dbReference type="GO" id="GO:0032222">
    <property type="term" value="P:regulation of synaptic transmission, cholinergic"/>
    <property type="evidence" value="ECO:0007669"/>
    <property type="project" value="InterPro"/>
</dbReference>
<dbReference type="Proteomes" id="UP000095280">
    <property type="component" value="Unplaced"/>
</dbReference>
<reference evidence="5 6" key="1">
    <citation type="submission" date="2016-11" db="UniProtKB">
        <authorList>
            <consortium name="WormBaseParasite"/>
        </authorList>
    </citation>
    <scope>IDENTIFICATION</scope>
</reference>
<dbReference type="InterPro" id="IPR031424">
    <property type="entry name" value="QVR-like"/>
</dbReference>
<dbReference type="PANTHER" id="PTHR38332:SF2">
    <property type="entry name" value="PROTEIN QUIVER"/>
    <property type="match status" value="1"/>
</dbReference>
<dbReference type="PANTHER" id="PTHR38332">
    <property type="entry name" value="PROTEIN CBG11604"/>
    <property type="match status" value="1"/>
</dbReference>
<evidence type="ECO:0000313" key="5">
    <source>
        <dbReference type="WBParaSite" id="maker-uti_cns_0002319-snap-gene-0.3-mRNA-1"/>
    </source>
</evidence>
<feature type="chain" id="PRO_5011394920" evidence="3">
    <location>
        <begin position="31"/>
        <end position="176"/>
    </location>
</feature>
<evidence type="ECO:0000313" key="4">
    <source>
        <dbReference type="Proteomes" id="UP000095280"/>
    </source>
</evidence>
<evidence type="ECO:0000256" key="1">
    <source>
        <dbReference type="ARBA" id="ARBA00022729"/>
    </source>
</evidence>
<evidence type="ECO:0000313" key="6">
    <source>
        <dbReference type="WBParaSite" id="maker-uti_cns_0007050-snap-gene-0.5-mRNA-1"/>
    </source>
</evidence>
<dbReference type="OrthoDB" id="75169at2759"/>
<dbReference type="Pfam" id="PF17064">
    <property type="entry name" value="QVR"/>
    <property type="match status" value="1"/>
</dbReference>
<dbReference type="AlphaFoldDB" id="A0A1I8GKJ6"/>
<dbReference type="GO" id="GO:0030431">
    <property type="term" value="P:sleep"/>
    <property type="evidence" value="ECO:0007669"/>
    <property type="project" value="InterPro"/>
</dbReference>
<protein>
    <submittedName>
        <fullName evidence="5 6">Protein sleepless</fullName>
    </submittedName>
</protein>
<evidence type="ECO:0000256" key="3">
    <source>
        <dbReference type="SAM" id="SignalP"/>
    </source>
</evidence>
<keyword evidence="4" id="KW-1185">Reference proteome</keyword>
<dbReference type="WBParaSite" id="maker-uti_cns_0007050-snap-gene-0.5-mRNA-1">
    <property type="protein sequence ID" value="maker-uti_cns_0007050-snap-gene-0.5-mRNA-1"/>
    <property type="gene ID" value="maker-uti_cns_0007050-snap-gene-0.5"/>
</dbReference>
<feature type="signal peptide" evidence="3">
    <location>
        <begin position="1"/>
        <end position="30"/>
    </location>
</feature>
<evidence type="ECO:0000256" key="2">
    <source>
        <dbReference type="ARBA" id="ARBA00023180"/>
    </source>
</evidence>